<feature type="region of interest" description="Disordered" evidence="2">
    <location>
        <begin position="303"/>
        <end position="441"/>
    </location>
</feature>
<feature type="compositionally biased region" description="Polar residues" evidence="2">
    <location>
        <begin position="868"/>
        <end position="877"/>
    </location>
</feature>
<reference evidence="4" key="1">
    <citation type="submission" date="2017-08" db="EMBL/GenBank/DDBJ databases">
        <authorList>
            <person name="Polle J.E."/>
            <person name="Barry K."/>
            <person name="Cushman J."/>
            <person name="Schmutz J."/>
            <person name="Tran D."/>
            <person name="Hathwaick L.T."/>
            <person name="Yim W.C."/>
            <person name="Jenkins J."/>
            <person name="Mckie-Krisberg Z.M."/>
            <person name="Prochnik S."/>
            <person name="Lindquist E."/>
            <person name="Dockter R.B."/>
            <person name="Adam C."/>
            <person name="Molina H."/>
            <person name="Bunkerborg J."/>
            <person name="Jin E."/>
            <person name="Buchheim M."/>
            <person name="Magnuson J."/>
        </authorList>
    </citation>
    <scope>NUCLEOTIDE SEQUENCE</scope>
    <source>
        <strain evidence="4">CCAP 19/18</strain>
    </source>
</reference>
<feature type="domain" description="Protein kinase" evidence="3">
    <location>
        <begin position="24"/>
        <end position="283"/>
    </location>
</feature>
<feature type="compositionally biased region" description="Low complexity" evidence="2">
    <location>
        <begin position="769"/>
        <end position="789"/>
    </location>
</feature>
<dbReference type="EMBL" id="MU069624">
    <property type="protein sequence ID" value="KAF5837208.1"/>
    <property type="molecule type" value="Genomic_DNA"/>
</dbReference>
<dbReference type="PROSITE" id="PS00108">
    <property type="entry name" value="PROTEIN_KINASE_ST"/>
    <property type="match status" value="1"/>
</dbReference>
<feature type="compositionally biased region" description="Low complexity" evidence="2">
    <location>
        <begin position="606"/>
        <end position="624"/>
    </location>
</feature>
<evidence type="ECO:0000313" key="4">
    <source>
        <dbReference type="EMBL" id="KAF5837208.1"/>
    </source>
</evidence>
<dbReference type="CDD" id="cd13983">
    <property type="entry name" value="STKc_WNK"/>
    <property type="match status" value="1"/>
</dbReference>
<feature type="compositionally biased region" description="Low complexity" evidence="2">
    <location>
        <begin position="902"/>
        <end position="920"/>
    </location>
</feature>
<name>A0ABQ7GRI4_DUNSA</name>
<feature type="compositionally biased region" description="Low complexity" evidence="2">
    <location>
        <begin position="526"/>
        <end position="549"/>
    </location>
</feature>
<evidence type="ECO:0000259" key="3">
    <source>
        <dbReference type="PROSITE" id="PS50011"/>
    </source>
</evidence>
<feature type="region of interest" description="Disordered" evidence="2">
    <location>
        <begin position="526"/>
        <end position="637"/>
    </location>
</feature>
<feature type="region of interest" description="Disordered" evidence="2">
    <location>
        <begin position="845"/>
        <end position="877"/>
    </location>
</feature>
<evidence type="ECO:0000256" key="1">
    <source>
        <dbReference type="ARBA" id="ARBA00012513"/>
    </source>
</evidence>
<dbReference type="EC" id="2.7.11.1" evidence="1"/>
<dbReference type="InterPro" id="IPR000719">
    <property type="entry name" value="Prot_kinase_dom"/>
</dbReference>
<dbReference type="Pfam" id="PF00069">
    <property type="entry name" value="Pkinase"/>
    <property type="match status" value="1"/>
</dbReference>
<dbReference type="PANTHER" id="PTHR13902">
    <property type="entry name" value="SERINE/THREONINE-PROTEIN KINASE WNK WITH NO LYSINE -RELATED"/>
    <property type="match status" value="1"/>
</dbReference>
<dbReference type="Gene3D" id="3.10.20.90">
    <property type="entry name" value="Phosphatidylinositol 3-kinase Catalytic Subunit, Chain A, domain 1"/>
    <property type="match status" value="1"/>
</dbReference>
<feature type="region of interest" description="Disordered" evidence="2">
    <location>
        <begin position="902"/>
        <end position="928"/>
    </location>
</feature>
<dbReference type="SMART" id="SM00220">
    <property type="entry name" value="S_TKc"/>
    <property type="match status" value="1"/>
</dbReference>
<dbReference type="Gene3D" id="3.30.200.20">
    <property type="entry name" value="Phosphorylase Kinase, domain 1"/>
    <property type="match status" value="1"/>
</dbReference>
<evidence type="ECO:0000313" key="5">
    <source>
        <dbReference type="Proteomes" id="UP000815325"/>
    </source>
</evidence>
<dbReference type="PROSITE" id="PS50011">
    <property type="entry name" value="PROTEIN_KINASE_DOM"/>
    <property type="match status" value="1"/>
</dbReference>
<feature type="region of interest" description="Disordered" evidence="2">
    <location>
        <begin position="651"/>
        <end position="817"/>
    </location>
</feature>
<evidence type="ECO:0000256" key="2">
    <source>
        <dbReference type="SAM" id="MobiDB-lite"/>
    </source>
</evidence>
<comment type="caution">
    <text evidence="4">The sequence shown here is derived from an EMBL/GenBank/DDBJ whole genome shotgun (WGS) entry which is preliminary data.</text>
</comment>
<protein>
    <recommendedName>
        <fullName evidence="1">non-specific serine/threonine protein kinase</fullName>
        <ecNumber evidence="1">2.7.11.1</ecNumber>
    </recommendedName>
</protein>
<feature type="compositionally biased region" description="Low complexity" evidence="2">
    <location>
        <begin position="557"/>
        <end position="566"/>
    </location>
</feature>
<feature type="compositionally biased region" description="Low complexity" evidence="2">
    <location>
        <begin position="676"/>
        <end position="692"/>
    </location>
</feature>
<proteinExistence type="predicted"/>
<feature type="compositionally biased region" description="Low complexity" evidence="2">
    <location>
        <begin position="653"/>
        <end position="662"/>
    </location>
</feature>
<feature type="compositionally biased region" description="Pro residues" evidence="2">
    <location>
        <begin position="726"/>
        <end position="736"/>
    </location>
</feature>
<accession>A0ABQ7GRI4</accession>
<dbReference type="InterPro" id="IPR011009">
    <property type="entry name" value="Kinase-like_dom_sf"/>
</dbReference>
<organism evidence="4 5">
    <name type="scientific">Dunaliella salina</name>
    <name type="common">Green alga</name>
    <name type="synonym">Protococcus salinus</name>
    <dbReference type="NCBI Taxonomy" id="3046"/>
    <lineage>
        <taxon>Eukaryota</taxon>
        <taxon>Viridiplantae</taxon>
        <taxon>Chlorophyta</taxon>
        <taxon>core chlorophytes</taxon>
        <taxon>Chlorophyceae</taxon>
        <taxon>CS clade</taxon>
        <taxon>Chlamydomonadales</taxon>
        <taxon>Dunaliellaceae</taxon>
        <taxon>Dunaliella</taxon>
    </lineage>
</organism>
<feature type="compositionally biased region" description="Low complexity" evidence="2">
    <location>
        <begin position="705"/>
        <end position="718"/>
    </location>
</feature>
<dbReference type="SUPFAM" id="SSF56112">
    <property type="entry name" value="Protein kinase-like (PK-like)"/>
    <property type="match status" value="1"/>
</dbReference>
<dbReference type="Gene3D" id="1.10.510.10">
    <property type="entry name" value="Transferase(Phosphotransferase) domain 1"/>
    <property type="match status" value="1"/>
</dbReference>
<feature type="compositionally biased region" description="Low complexity" evidence="2">
    <location>
        <begin position="573"/>
        <end position="586"/>
    </location>
</feature>
<feature type="compositionally biased region" description="Polar residues" evidence="2">
    <location>
        <begin position="363"/>
        <end position="372"/>
    </location>
</feature>
<gene>
    <name evidence="4" type="ORF">DUNSADRAFT_4663</name>
</gene>
<dbReference type="InterPro" id="IPR050588">
    <property type="entry name" value="WNK_Ser-Thr_kinase"/>
</dbReference>
<dbReference type="InterPro" id="IPR008271">
    <property type="entry name" value="Ser/Thr_kinase_AS"/>
</dbReference>
<sequence>MQTDEMEEPMEEMMAVETHLDRYTRYSCILGRGAFKTVYKAFDESEGIEVAWNQVKVNDLVSSPAERERLFAEIRVLKQLKHKNIMSFYDSWLDQKQLTVNFITELFTSGTLRQYRKKHKHIDEQVLKRWAWQILQGLVYLHGHNPPIIHRDLKCDNIFVNGASGVIKIGDLGLATLWHGLTTPQSVLGTPEFMAPELYEEKYNEKVDVYSFGMCMLELTTMEYPYNECKNAAQIYKKVTMGAPPAGLEAVQNQELRQFIELCIQHDAEARPEARQLLKSPFFESIRTGRLSCPGFKAMAQERSAEEELPVPVPPPLPAIARTPTGSSTHSDDESVQLPPQAYHHQNGVLPPTQTHGPHANGSALSVQNSGFNGAKLQLEGSGSVEHASDSAVSSPDFIPSTHIANDYAPHGGMDYNQPQQWAQGEAEEEGDKASSSDSQQREFAVTCKHAEDSKSFFQLKFLEPEGHCKTIEFAFDMREDTADAIAGEMMEDLSLSKLEADVIAVKITEELRRIEAEAEMQQQRQQQQQQLLKEQRAAAVSASRTASPGPCPPAPASSARSSIEATTAARANGLLPPQPLNLSNLDPVHGQASRVPSPPLPSPPNSCSSHQQQQHLHPPQLSPKSSQSTLPGFEPSVAIANGSGGVCLTGVSSRSSSSISSLDLQPPPLGGNLSGQHVQQQGHNQHQPQHQPHAHHAHPYTHMPSTPATSSPSTRTPFSLQQLPHTPPARPPSTPPQLSRPAMQPATALHSPKPSPTHAPPQQQQLRNTTAATTNSNIGGNGSISGASSPPPLATKSSAMPATGGTGGCSPTAGSAATAAAPALGREALPALGREAVGPSLGAAAPPLCAPSSGGVGVGSKRSGSRTPSPMDSSMHSRALSLNQLVEAMRAVHAENEAAAVAERLHRSNSSRTSASNASFGGNGIASPVAQDHEAFERVFSSKA</sequence>
<keyword evidence="5" id="KW-1185">Reference proteome</keyword>
<dbReference type="Proteomes" id="UP000815325">
    <property type="component" value="Unassembled WGS sequence"/>
</dbReference>